<evidence type="ECO:0000313" key="1">
    <source>
        <dbReference type="EMBL" id="KAF8777809.1"/>
    </source>
</evidence>
<sequence>MSLSTKEKVFMVQHYFRSYRRGREGGLSLKKIAEQSQEKFNKAAPSNTVMLSNVTKFRSSVSVWCQRKGNFHCEDPPKIVPALSEKMISFRRNLYHPLFQNVFESLRERYEQCLQ</sequence>
<reference evidence="1" key="2">
    <citation type="submission" date="2020-06" db="EMBL/GenBank/DDBJ databases">
        <authorList>
            <person name="Sheffer M."/>
        </authorList>
    </citation>
    <scope>NUCLEOTIDE SEQUENCE</scope>
</reference>
<accession>A0A8T0EUV8</accession>
<keyword evidence="2" id="KW-1185">Reference proteome</keyword>
<dbReference type="AlphaFoldDB" id="A0A8T0EUV8"/>
<protein>
    <submittedName>
        <fullName evidence="1">Uncharacterized protein</fullName>
    </submittedName>
</protein>
<dbReference type="Proteomes" id="UP000807504">
    <property type="component" value="Unassembled WGS sequence"/>
</dbReference>
<name>A0A8T0EUV8_ARGBR</name>
<evidence type="ECO:0000313" key="2">
    <source>
        <dbReference type="Proteomes" id="UP000807504"/>
    </source>
</evidence>
<gene>
    <name evidence="1" type="ORF">HNY73_014611</name>
</gene>
<proteinExistence type="predicted"/>
<organism evidence="1 2">
    <name type="scientific">Argiope bruennichi</name>
    <name type="common">Wasp spider</name>
    <name type="synonym">Aranea bruennichi</name>
    <dbReference type="NCBI Taxonomy" id="94029"/>
    <lineage>
        <taxon>Eukaryota</taxon>
        <taxon>Metazoa</taxon>
        <taxon>Ecdysozoa</taxon>
        <taxon>Arthropoda</taxon>
        <taxon>Chelicerata</taxon>
        <taxon>Arachnida</taxon>
        <taxon>Araneae</taxon>
        <taxon>Araneomorphae</taxon>
        <taxon>Entelegynae</taxon>
        <taxon>Araneoidea</taxon>
        <taxon>Araneidae</taxon>
        <taxon>Argiope</taxon>
    </lineage>
</organism>
<comment type="caution">
    <text evidence="1">The sequence shown here is derived from an EMBL/GenBank/DDBJ whole genome shotgun (WGS) entry which is preliminary data.</text>
</comment>
<reference evidence="1" key="1">
    <citation type="journal article" date="2020" name="bioRxiv">
        <title>Chromosome-level reference genome of the European wasp spider Argiope bruennichi: a resource for studies on range expansion and evolutionary adaptation.</title>
        <authorList>
            <person name="Sheffer M.M."/>
            <person name="Hoppe A."/>
            <person name="Krehenwinkel H."/>
            <person name="Uhl G."/>
            <person name="Kuss A.W."/>
            <person name="Jensen L."/>
            <person name="Jensen C."/>
            <person name="Gillespie R.G."/>
            <person name="Hoff K.J."/>
            <person name="Prost S."/>
        </authorList>
    </citation>
    <scope>NUCLEOTIDE SEQUENCE</scope>
</reference>
<dbReference type="EMBL" id="JABXBU010002072">
    <property type="protein sequence ID" value="KAF8777809.1"/>
    <property type="molecule type" value="Genomic_DNA"/>
</dbReference>